<dbReference type="AlphaFoldDB" id="A0A3R9RHV7"/>
<proteinExistence type="predicted"/>
<evidence type="ECO:0000259" key="2">
    <source>
        <dbReference type="Pfam" id="PF01478"/>
    </source>
</evidence>
<dbReference type="Proteomes" id="UP000278149">
    <property type="component" value="Unassembled WGS sequence"/>
</dbReference>
<evidence type="ECO:0000256" key="1">
    <source>
        <dbReference type="SAM" id="Phobius"/>
    </source>
</evidence>
<evidence type="ECO:0000313" key="3">
    <source>
        <dbReference type="EMBL" id="RSN67735.1"/>
    </source>
</evidence>
<sequence length="213" mass="24265">MMLPLILAIITLLIASLYDLKDRQVPDELWVPGVAVGLSIKVLEWERTVKFLENYWPFLLLLAIMLLIEWFLSTSGEADLLAYLTLASLMSGKCWFPDALIIYIASKVLMVLTLPFQFLLNLITVMRHPELIEGFDEPIWRKLLALLLLTPYRRPLSFYATVAEIEVGGKRKFILRAALKPISDEMPEEGKWIAPTYPMIPFILAATIITALC</sequence>
<accession>A0A3R9RHV7</accession>
<reference evidence="3 4" key="1">
    <citation type="submission" date="2018-10" db="EMBL/GenBank/DDBJ databases">
        <title>Co-occurring genomic capacity for anaerobic methane metabolism and dissimilatory sulfite reduction discovered in the Korarchaeota.</title>
        <authorList>
            <person name="Mckay L.J."/>
            <person name="Dlakic M."/>
            <person name="Fields M.W."/>
            <person name="Delmont T.O."/>
            <person name="Eren A.M."/>
            <person name="Jay Z.J."/>
            <person name="Klingelsmith K.B."/>
            <person name="Rusch D.B."/>
            <person name="Inskeep W.P."/>
        </authorList>
    </citation>
    <scope>NUCLEOTIDE SEQUENCE [LARGE SCALE GENOMIC DNA]</scope>
    <source>
        <strain evidence="3 4">WS</strain>
    </source>
</reference>
<organism evidence="3 4">
    <name type="scientific">Candidatus Korarchaeum cryptofilum</name>
    <dbReference type="NCBI Taxonomy" id="498846"/>
    <lineage>
        <taxon>Archaea</taxon>
        <taxon>Thermoproteota</taxon>
        <taxon>Candidatus Korarchaeia</taxon>
        <taxon>Candidatus Korarchaeales</taxon>
        <taxon>Candidatus Korarchaeaceae</taxon>
        <taxon>Candidatus Korarchaeum</taxon>
    </lineage>
</organism>
<dbReference type="Gene3D" id="1.20.120.1220">
    <property type="match status" value="1"/>
</dbReference>
<keyword evidence="1" id="KW-1133">Transmembrane helix</keyword>
<dbReference type="EMBL" id="RCOR01000042">
    <property type="protein sequence ID" value="RSN67735.1"/>
    <property type="molecule type" value="Genomic_DNA"/>
</dbReference>
<evidence type="ECO:0000313" key="4">
    <source>
        <dbReference type="Proteomes" id="UP000278149"/>
    </source>
</evidence>
<feature type="domain" description="Prepilin type IV endopeptidase peptidase" evidence="2">
    <location>
        <begin position="6"/>
        <end position="110"/>
    </location>
</feature>
<dbReference type="GO" id="GO:0016020">
    <property type="term" value="C:membrane"/>
    <property type="evidence" value="ECO:0007669"/>
    <property type="project" value="InterPro"/>
</dbReference>
<keyword evidence="1" id="KW-0472">Membrane</keyword>
<name>A0A3R9RHV7_9CREN</name>
<dbReference type="InterPro" id="IPR000045">
    <property type="entry name" value="Prepilin_IV_endopep_pep"/>
</dbReference>
<protein>
    <recommendedName>
        <fullName evidence="2">Prepilin type IV endopeptidase peptidase domain-containing protein</fullName>
    </recommendedName>
</protein>
<comment type="caution">
    <text evidence="3">The sequence shown here is derived from an EMBL/GenBank/DDBJ whole genome shotgun (WGS) entry which is preliminary data.</text>
</comment>
<feature type="transmembrane region" description="Helical" evidence="1">
    <location>
        <begin position="102"/>
        <end position="123"/>
    </location>
</feature>
<feature type="transmembrane region" description="Helical" evidence="1">
    <location>
        <begin position="55"/>
        <end position="73"/>
    </location>
</feature>
<dbReference type="Pfam" id="PF01478">
    <property type="entry name" value="Peptidase_A24"/>
    <property type="match status" value="1"/>
</dbReference>
<keyword evidence="1" id="KW-0812">Transmembrane</keyword>
<gene>
    <name evidence="3" type="ORF">D9Q81_08045</name>
</gene>
<dbReference type="GO" id="GO:0004190">
    <property type="term" value="F:aspartic-type endopeptidase activity"/>
    <property type="evidence" value="ECO:0007669"/>
    <property type="project" value="InterPro"/>
</dbReference>